<dbReference type="PANTHER" id="PTHR46403:SF1">
    <property type="entry name" value="TP53-REGULATED INHIBITOR OF APOPTOSIS 1"/>
    <property type="match status" value="1"/>
</dbReference>
<evidence type="ECO:0000256" key="2">
    <source>
        <dbReference type="ARBA" id="ARBA00023157"/>
    </source>
</evidence>
<gene>
    <name evidence="3" type="ORF">MHBO_000283</name>
</gene>
<evidence type="ECO:0000256" key="1">
    <source>
        <dbReference type="ARBA" id="ARBA00006196"/>
    </source>
</evidence>
<proteinExistence type="inferred from homology"/>
<evidence type="ECO:0000313" key="3">
    <source>
        <dbReference type="EMBL" id="MES1918296.1"/>
    </source>
</evidence>
<accession>A0ABV2AF31</accession>
<dbReference type="InterPro" id="IPR007918">
    <property type="entry name" value="MDM35_apoptosis"/>
</dbReference>
<protein>
    <recommendedName>
        <fullName evidence="5">Mitochondrial distribution and morphology protein 35</fullName>
    </recommendedName>
</protein>
<comment type="similarity">
    <text evidence="1">Belongs to the TRIAP1/MDM35 family.</text>
</comment>
<evidence type="ECO:0000313" key="4">
    <source>
        <dbReference type="Proteomes" id="UP001439008"/>
    </source>
</evidence>
<keyword evidence="4" id="KW-1185">Reference proteome</keyword>
<sequence length="73" mass="8544">MAEGKDQCSVCPKLKEVYENCYRKWLSDSFLKGKATQIGCEEEYSRYQKCIKDFMLTDKSLKEELAKSEKGEF</sequence>
<keyword evidence="2" id="KW-1015">Disulfide bond</keyword>
<evidence type="ECO:0008006" key="5">
    <source>
        <dbReference type="Google" id="ProtNLM"/>
    </source>
</evidence>
<dbReference type="Pfam" id="PF05254">
    <property type="entry name" value="UPF0203"/>
    <property type="match status" value="1"/>
</dbReference>
<dbReference type="PANTHER" id="PTHR46403">
    <property type="entry name" value="TP53-REGULATED INHIBITOR OF APOPTOSIS 1"/>
    <property type="match status" value="1"/>
</dbReference>
<comment type="caution">
    <text evidence="3">The sequence shown here is derived from an EMBL/GenBank/DDBJ whole genome shotgun (WGS) entry which is preliminary data.</text>
</comment>
<organism evidence="3 4">
    <name type="scientific">Bonamia ostreae</name>
    <dbReference type="NCBI Taxonomy" id="126728"/>
    <lineage>
        <taxon>Eukaryota</taxon>
        <taxon>Sar</taxon>
        <taxon>Rhizaria</taxon>
        <taxon>Endomyxa</taxon>
        <taxon>Ascetosporea</taxon>
        <taxon>Haplosporida</taxon>
        <taxon>Bonamia</taxon>
    </lineage>
</organism>
<dbReference type="Proteomes" id="UP001439008">
    <property type="component" value="Unassembled WGS sequence"/>
</dbReference>
<dbReference type="EMBL" id="JBDODL010000038">
    <property type="protein sequence ID" value="MES1918296.1"/>
    <property type="molecule type" value="Genomic_DNA"/>
</dbReference>
<name>A0ABV2AF31_9EUKA</name>
<reference evidence="3 4" key="1">
    <citation type="journal article" date="2024" name="BMC Biol.">
        <title>Comparative genomics of Ascetosporea gives new insight into the evolutionary basis for animal parasitism in Rhizaria.</title>
        <authorList>
            <person name="Hiltunen Thoren M."/>
            <person name="Onut-Brannstrom I."/>
            <person name="Alfjorden A."/>
            <person name="Peckova H."/>
            <person name="Swords F."/>
            <person name="Hooper C."/>
            <person name="Holzer A.S."/>
            <person name="Bass D."/>
            <person name="Burki F."/>
        </authorList>
    </citation>
    <scope>NUCLEOTIDE SEQUENCE [LARGE SCALE GENOMIC DNA]</scope>
    <source>
        <strain evidence="3">20-A016</strain>
    </source>
</reference>